<protein>
    <submittedName>
        <fullName evidence="2">Uncharacterized protein</fullName>
    </submittedName>
</protein>
<sequence length="57" mass="6129">MTYLALAAFCLSVFGLLELLDVVGMGLHMLVPSRVRHAFFGAVSLCVSFIVMAPLSI</sequence>
<dbReference type="STRING" id="525903.Taci_1434"/>
<evidence type="ECO:0000313" key="2">
    <source>
        <dbReference type="EMBL" id="ACZ19664.1"/>
    </source>
</evidence>
<dbReference type="Proteomes" id="UP000002030">
    <property type="component" value="Chromosome"/>
</dbReference>
<gene>
    <name evidence="2" type="ordered locus">Taci_1434</name>
</gene>
<dbReference type="EnsemblBacteria" id="ACZ19664">
    <property type="protein sequence ID" value="ACZ19664"/>
    <property type="gene ID" value="Taci_1434"/>
</dbReference>
<keyword evidence="1" id="KW-1133">Transmembrane helix</keyword>
<keyword evidence="1" id="KW-0472">Membrane</keyword>
<evidence type="ECO:0000313" key="3">
    <source>
        <dbReference type="Proteomes" id="UP000002030"/>
    </source>
</evidence>
<dbReference type="RefSeq" id="WP_012870175.1">
    <property type="nucleotide sequence ID" value="NC_013522.1"/>
</dbReference>
<reference evidence="2 3" key="1">
    <citation type="journal article" date="2009" name="Stand. Genomic Sci.">
        <title>Complete genome sequence of Thermanaerovibrio acidaminovorans type strain (Su883).</title>
        <authorList>
            <person name="Chovatia M."/>
            <person name="Sikorski J."/>
            <person name="Schroder M."/>
            <person name="Lapidus A."/>
            <person name="Nolan M."/>
            <person name="Tice H."/>
            <person name="Glavina Del Rio T."/>
            <person name="Copeland A."/>
            <person name="Cheng J.F."/>
            <person name="Lucas S."/>
            <person name="Chen F."/>
            <person name="Bruce D."/>
            <person name="Goodwin L."/>
            <person name="Pitluck S."/>
            <person name="Ivanova N."/>
            <person name="Mavromatis K."/>
            <person name="Ovchinnikova G."/>
            <person name="Pati A."/>
            <person name="Chen A."/>
            <person name="Palaniappan K."/>
            <person name="Land M."/>
            <person name="Hauser L."/>
            <person name="Chang Y.J."/>
            <person name="Jeffries C.D."/>
            <person name="Chain P."/>
            <person name="Saunders E."/>
            <person name="Detter J.C."/>
            <person name="Brettin T."/>
            <person name="Rohde M."/>
            <person name="Goker M."/>
            <person name="Spring S."/>
            <person name="Bristow J."/>
            <person name="Markowitz V."/>
            <person name="Hugenholtz P."/>
            <person name="Kyrpides N.C."/>
            <person name="Klenk H.P."/>
            <person name="Eisen J.A."/>
        </authorList>
    </citation>
    <scope>NUCLEOTIDE SEQUENCE [LARGE SCALE GENOMIC DNA]</scope>
    <source>
        <strain evidence="3">ATCC 49978 / DSM 6589 / Su883</strain>
    </source>
</reference>
<feature type="transmembrane region" description="Helical" evidence="1">
    <location>
        <begin position="35"/>
        <end position="55"/>
    </location>
</feature>
<accession>D1B6M3</accession>
<dbReference type="EMBL" id="CP001818">
    <property type="protein sequence ID" value="ACZ19664.1"/>
    <property type="molecule type" value="Genomic_DNA"/>
</dbReference>
<dbReference type="HOGENOM" id="CLU_2995232_0_0_0"/>
<keyword evidence="1" id="KW-0812">Transmembrane</keyword>
<name>D1B6M3_THEAS</name>
<dbReference type="AlphaFoldDB" id="D1B6M3"/>
<organism evidence="2 3">
    <name type="scientific">Thermanaerovibrio acidaminovorans (strain ATCC 49978 / DSM 6589 / Su883)</name>
    <name type="common">Selenomonas acidaminovorans</name>
    <dbReference type="NCBI Taxonomy" id="525903"/>
    <lineage>
        <taxon>Bacteria</taxon>
        <taxon>Thermotogati</taxon>
        <taxon>Synergistota</taxon>
        <taxon>Synergistia</taxon>
        <taxon>Synergistales</taxon>
        <taxon>Synergistaceae</taxon>
        <taxon>Thermanaerovibrio</taxon>
    </lineage>
</organism>
<dbReference type="KEGG" id="tai:Taci_1434"/>
<evidence type="ECO:0000256" key="1">
    <source>
        <dbReference type="SAM" id="Phobius"/>
    </source>
</evidence>
<keyword evidence="3" id="KW-1185">Reference proteome</keyword>
<proteinExistence type="predicted"/>